<keyword evidence="3" id="KW-0687">Ribonucleoprotein</keyword>
<evidence type="ECO:0000256" key="1">
    <source>
        <dbReference type="ARBA" id="ARBA00008931"/>
    </source>
</evidence>
<dbReference type="InterPro" id="IPR047873">
    <property type="entry name" value="Ribosomal_uL16"/>
</dbReference>
<gene>
    <name evidence="4" type="primary">rpl10</name>
    <name evidence="4" type="ORF">CM83_2693</name>
    <name evidence="5" type="ORF">g.97519</name>
</gene>
<dbReference type="EMBL" id="GBHO01017335">
    <property type="protein sequence ID" value="JAG26269.1"/>
    <property type="molecule type" value="Transcribed_RNA"/>
</dbReference>
<reference evidence="4" key="2">
    <citation type="submission" date="2014-07" db="EMBL/GenBank/DDBJ databases">
        <authorList>
            <person name="Hull J."/>
        </authorList>
    </citation>
    <scope>NUCLEOTIDE SEQUENCE</scope>
</reference>
<dbReference type="GO" id="GO:0005840">
    <property type="term" value="C:ribosome"/>
    <property type="evidence" value="ECO:0007669"/>
    <property type="project" value="UniProtKB-KW"/>
</dbReference>
<dbReference type="Pfam" id="PF00252">
    <property type="entry name" value="Ribosomal_L16"/>
    <property type="match status" value="1"/>
</dbReference>
<evidence type="ECO:0000313" key="5">
    <source>
        <dbReference type="EMBL" id="JAQ17005.1"/>
    </source>
</evidence>
<dbReference type="PROSITE" id="PS01257">
    <property type="entry name" value="RIBOSOMAL_L10E"/>
    <property type="match status" value="1"/>
</dbReference>
<dbReference type="SUPFAM" id="SSF54686">
    <property type="entry name" value="Ribosomal protein L16p/L10e"/>
    <property type="match status" value="1"/>
</dbReference>
<dbReference type="InterPro" id="IPR016180">
    <property type="entry name" value="Ribosomal_uL16_dom"/>
</dbReference>
<dbReference type="EMBL" id="GDHC01001624">
    <property type="protein sequence ID" value="JAQ17005.1"/>
    <property type="molecule type" value="Transcribed_RNA"/>
</dbReference>
<dbReference type="InterPro" id="IPR036920">
    <property type="entry name" value="Ribosomal_uL16_sf"/>
</dbReference>
<accession>A0A0A9Y254</accession>
<dbReference type="AlphaFoldDB" id="A0A0A9Y254"/>
<organism evidence="4">
    <name type="scientific">Lygus hesperus</name>
    <name type="common">Western plant bug</name>
    <dbReference type="NCBI Taxonomy" id="30085"/>
    <lineage>
        <taxon>Eukaryota</taxon>
        <taxon>Metazoa</taxon>
        <taxon>Ecdysozoa</taxon>
        <taxon>Arthropoda</taxon>
        <taxon>Hexapoda</taxon>
        <taxon>Insecta</taxon>
        <taxon>Pterygota</taxon>
        <taxon>Neoptera</taxon>
        <taxon>Paraneoptera</taxon>
        <taxon>Hemiptera</taxon>
        <taxon>Heteroptera</taxon>
        <taxon>Panheteroptera</taxon>
        <taxon>Cimicomorpha</taxon>
        <taxon>Miridae</taxon>
        <taxon>Mirini</taxon>
        <taxon>Lygus</taxon>
    </lineage>
</organism>
<evidence type="ECO:0000256" key="2">
    <source>
        <dbReference type="ARBA" id="ARBA00022980"/>
    </source>
</evidence>
<protein>
    <submittedName>
        <fullName evidence="4">60S ribosomal protein L10</fullName>
    </submittedName>
</protein>
<comment type="similarity">
    <text evidence="1">Belongs to the universal ribosomal protein uL16 family.</text>
</comment>
<dbReference type="GO" id="GO:0003735">
    <property type="term" value="F:structural constituent of ribosome"/>
    <property type="evidence" value="ECO:0007669"/>
    <property type="project" value="InterPro"/>
</dbReference>
<evidence type="ECO:0000256" key="3">
    <source>
        <dbReference type="ARBA" id="ARBA00023274"/>
    </source>
</evidence>
<dbReference type="GO" id="GO:1990904">
    <property type="term" value="C:ribonucleoprotein complex"/>
    <property type="evidence" value="ECO:0007669"/>
    <property type="project" value="UniProtKB-KW"/>
</dbReference>
<dbReference type="InterPro" id="IPR001197">
    <property type="entry name" value="Ribosomal_uL16_euk_arch"/>
</dbReference>
<reference evidence="5" key="3">
    <citation type="journal article" date="2016" name="Gigascience">
        <title>De novo construction of an expanded transcriptome assembly for the western tarnished plant bug, Lygus hesperus.</title>
        <authorList>
            <person name="Tassone E.E."/>
            <person name="Geib S.M."/>
            <person name="Hall B."/>
            <person name="Fabrick J.A."/>
            <person name="Brent C.S."/>
            <person name="Hull J.J."/>
        </authorList>
    </citation>
    <scope>NUCLEOTIDE SEQUENCE</scope>
</reference>
<sequence>MLTCAGADRLQTGMRGAYGKPEGCVARVNINQILLSVRTKTLFRASAIEALRRAMYKFPGRQNILVSSKWGFTNYNEKEYKALVDAKVAKDCGSQLIIQRPHGPITLRSYPSKVVFPQYYQQLGAEVEAESKA</sequence>
<keyword evidence="2 4" id="KW-0689">Ribosomal protein</keyword>
<dbReference type="Gene3D" id="3.90.1170.10">
    <property type="entry name" value="Ribosomal protein L10e/L16"/>
    <property type="match status" value="1"/>
</dbReference>
<dbReference type="InterPro" id="IPR018255">
    <property type="entry name" value="Ribosomal_uL16_CS_euk_arc"/>
</dbReference>
<dbReference type="PANTHER" id="PTHR11726">
    <property type="entry name" value="60S RIBOSOMAL PROTEIN L10"/>
    <property type="match status" value="1"/>
</dbReference>
<proteinExistence type="inferred from homology"/>
<name>A0A0A9Y254_LYGHE</name>
<dbReference type="CDD" id="cd01433">
    <property type="entry name" value="Ribosomal_L16_L10e"/>
    <property type="match status" value="1"/>
</dbReference>
<reference evidence="4" key="1">
    <citation type="journal article" date="2014" name="PLoS ONE">
        <title>Transcriptome-Based Identification of ABC Transporters in the Western Tarnished Plant Bug Lygus hesperus.</title>
        <authorList>
            <person name="Hull J.J."/>
            <person name="Chaney K."/>
            <person name="Geib S.M."/>
            <person name="Fabrick J.A."/>
            <person name="Brent C.S."/>
            <person name="Walsh D."/>
            <person name="Lavine L.C."/>
        </authorList>
    </citation>
    <scope>NUCLEOTIDE SEQUENCE</scope>
</reference>
<dbReference type="GO" id="GO:0006412">
    <property type="term" value="P:translation"/>
    <property type="evidence" value="ECO:0007669"/>
    <property type="project" value="InterPro"/>
</dbReference>
<evidence type="ECO:0000313" key="4">
    <source>
        <dbReference type="EMBL" id="JAG26269.1"/>
    </source>
</evidence>